<dbReference type="Proteomes" id="UP000670527">
    <property type="component" value="Unassembled WGS sequence"/>
</dbReference>
<evidence type="ECO:0000256" key="1">
    <source>
        <dbReference type="SAM" id="SignalP"/>
    </source>
</evidence>
<keyword evidence="3" id="KW-1185">Reference proteome</keyword>
<organism evidence="2 3">
    <name type="scientific">Hymenobacter defluvii</name>
    <dbReference type="NCBI Taxonomy" id="2054411"/>
    <lineage>
        <taxon>Bacteria</taxon>
        <taxon>Pseudomonadati</taxon>
        <taxon>Bacteroidota</taxon>
        <taxon>Cytophagia</taxon>
        <taxon>Cytophagales</taxon>
        <taxon>Hymenobacteraceae</taxon>
        <taxon>Hymenobacter</taxon>
    </lineage>
</organism>
<evidence type="ECO:0000313" key="2">
    <source>
        <dbReference type="EMBL" id="MBO3273211.1"/>
    </source>
</evidence>
<protein>
    <recommendedName>
        <fullName evidence="4">DUF4177 domain-containing protein</fullName>
    </recommendedName>
</protein>
<dbReference type="EMBL" id="JAGETX010000027">
    <property type="protein sequence ID" value="MBO3273211.1"/>
    <property type="molecule type" value="Genomic_DNA"/>
</dbReference>
<feature type="chain" id="PRO_5046385537" description="DUF4177 domain-containing protein" evidence="1">
    <location>
        <begin position="22"/>
        <end position="114"/>
    </location>
</feature>
<comment type="caution">
    <text evidence="2">The sequence shown here is derived from an EMBL/GenBank/DDBJ whole genome shotgun (WGS) entry which is preliminary data.</text>
</comment>
<dbReference type="RefSeq" id="WP_208309354.1">
    <property type="nucleotide sequence ID" value="NZ_JAGETX010000027.1"/>
</dbReference>
<reference evidence="2 3" key="1">
    <citation type="submission" date="2021-03" db="EMBL/GenBank/DDBJ databases">
        <authorList>
            <person name="Kim M.K."/>
        </authorList>
    </citation>
    <scope>NUCLEOTIDE SEQUENCE [LARGE SCALE GENOMIC DNA]</scope>
    <source>
        <strain evidence="2 3">BT507</strain>
    </source>
</reference>
<sequence>MKKLFFLVGCLLVLGSAPVQAAEDPALVVVRIVESRGSVNLYIARGAAEAEHIEFDTGFRDKAAGQTAVSYQRELAKLYAQGYVLQSTLSNHGRTDPEFSQTVSTLIFVKAPKP</sequence>
<proteinExistence type="predicted"/>
<feature type="signal peptide" evidence="1">
    <location>
        <begin position="1"/>
        <end position="21"/>
    </location>
</feature>
<evidence type="ECO:0000313" key="3">
    <source>
        <dbReference type="Proteomes" id="UP000670527"/>
    </source>
</evidence>
<gene>
    <name evidence="2" type="ORF">J4D97_21355</name>
</gene>
<name>A0ABS3THS5_9BACT</name>
<accession>A0ABS3THS5</accession>
<evidence type="ECO:0008006" key="4">
    <source>
        <dbReference type="Google" id="ProtNLM"/>
    </source>
</evidence>
<keyword evidence="1" id="KW-0732">Signal</keyword>